<gene>
    <name evidence="1" type="ORF">GCM10017786_09170</name>
</gene>
<accession>A0ABQ3IH55</accession>
<dbReference type="EMBL" id="BNAU01000001">
    <property type="protein sequence ID" value="GHE81044.1"/>
    <property type="molecule type" value="Genomic_DNA"/>
</dbReference>
<keyword evidence="2" id="KW-1185">Reference proteome</keyword>
<sequence>MSSPGGEAVAWLGVWNRYRHVVLAGNTTRLTVRGRSFGLAECGVACVPVPVASIRPWCRACTASRVLHGLRRL</sequence>
<proteinExistence type="predicted"/>
<organism evidence="1 2">
    <name type="scientific">Amycolatopsis deserti</name>
    <dbReference type="NCBI Taxonomy" id="185696"/>
    <lineage>
        <taxon>Bacteria</taxon>
        <taxon>Bacillati</taxon>
        <taxon>Actinomycetota</taxon>
        <taxon>Actinomycetes</taxon>
        <taxon>Pseudonocardiales</taxon>
        <taxon>Pseudonocardiaceae</taxon>
        <taxon>Amycolatopsis</taxon>
    </lineage>
</organism>
<reference evidence="2" key="1">
    <citation type="journal article" date="2019" name="Int. J. Syst. Evol. Microbiol.">
        <title>The Global Catalogue of Microorganisms (GCM) 10K type strain sequencing project: providing services to taxonomists for standard genome sequencing and annotation.</title>
        <authorList>
            <consortium name="The Broad Institute Genomics Platform"/>
            <consortium name="The Broad Institute Genome Sequencing Center for Infectious Disease"/>
            <person name="Wu L."/>
            <person name="Ma J."/>
        </authorList>
    </citation>
    <scope>NUCLEOTIDE SEQUENCE [LARGE SCALE GENOMIC DNA]</scope>
    <source>
        <strain evidence="2">CGMCC 4.7677</strain>
    </source>
</reference>
<dbReference type="Proteomes" id="UP000605897">
    <property type="component" value="Unassembled WGS sequence"/>
</dbReference>
<comment type="caution">
    <text evidence="1">The sequence shown here is derived from an EMBL/GenBank/DDBJ whole genome shotgun (WGS) entry which is preliminary data.</text>
</comment>
<name>A0ABQ3IH55_9PSEU</name>
<evidence type="ECO:0000313" key="1">
    <source>
        <dbReference type="EMBL" id="GHE81044.1"/>
    </source>
</evidence>
<dbReference type="RefSeq" id="WP_191243184.1">
    <property type="nucleotide sequence ID" value="NZ_BNAU01000001.1"/>
</dbReference>
<protein>
    <submittedName>
        <fullName evidence="1">Uncharacterized protein</fullName>
    </submittedName>
</protein>
<evidence type="ECO:0000313" key="2">
    <source>
        <dbReference type="Proteomes" id="UP000605897"/>
    </source>
</evidence>